<dbReference type="EMBL" id="MCFG01000030">
    <property type="protein sequence ID" value="ORX85771.1"/>
    <property type="molecule type" value="Genomic_DNA"/>
</dbReference>
<comment type="caution">
    <text evidence="2">The sequence shown here is derived from an EMBL/GenBank/DDBJ whole genome shotgun (WGS) entry which is preliminary data.</text>
</comment>
<dbReference type="Proteomes" id="UP000193944">
    <property type="component" value="Unassembled WGS sequence"/>
</dbReference>
<reference evidence="2 3" key="1">
    <citation type="submission" date="2016-08" db="EMBL/GenBank/DDBJ databases">
        <title>A Parts List for Fungal Cellulosomes Revealed by Comparative Genomics.</title>
        <authorList>
            <consortium name="DOE Joint Genome Institute"/>
            <person name="Haitjema C.H."/>
            <person name="Gilmore S.P."/>
            <person name="Henske J.K."/>
            <person name="Solomon K.V."/>
            <person name="De Groot R."/>
            <person name="Kuo A."/>
            <person name="Mondo S.J."/>
            <person name="Salamov A.A."/>
            <person name="Labutti K."/>
            <person name="Zhao Z."/>
            <person name="Chiniquy J."/>
            <person name="Barry K."/>
            <person name="Brewer H.M."/>
            <person name="Purvine S.O."/>
            <person name="Wright A.T."/>
            <person name="Boxma B."/>
            <person name="Van Alen T."/>
            <person name="Hackstein J.H."/>
            <person name="Baker S.E."/>
            <person name="Grigoriev I.V."/>
            <person name="O'Malley M.A."/>
        </authorList>
    </citation>
    <scope>NUCLEOTIDE SEQUENCE [LARGE SCALE GENOMIC DNA]</scope>
    <source>
        <strain evidence="2 3">S4</strain>
    </source>
</reference>
<evidence type="ECO:0000313" key="3">
    <source>
        <dbReference type="Proteomes" id="UP000193944"/>
    </source>
</evidence>
<evidence type="ECO:0000313" key="2">
    <source>
        <dbReference type="EMBL" id="ORX85771.1"/>
    </source>
</evidence>
<proteinExistence type="predicted"/>
<sequence length="238" mass="28000">MPGKNSLEKRVNIAKKDIEIYNLDPFNKSYLSLVNRMDYITMVFKMAYQETLHMNNKRENFQDIHSLEKDKTVSDNLNEIKDDLLTLKSNYTSLQDNINEIQNKLKELQQQIEKGTSSSLKECQKLTPINETKFNMKTINKNISDINTTITKINSNANPLLKRVNMNNLIKIIENKQDLSIIMFLDEEQKNYIKQTFKKFSLKKVRDAALDQIELFYGDNETIKNKFLNQLEPLNEFF</sequence>
<feature type="coiled-coil region" evidence="1">
    <location>
        <begin position="77"/>
        <end position="118"/>
    </location>
</feature>
<protein>
    <submittedName>
        <fullName evidence="2">Uncharacterized protein</fullName>
    </submittedName>
</protein>
<keyword evidence="3" id="KW-1185">Reference proteome</keyword>
<dbReference type="AlphaFoldDB" id="A0A1Y1XJ35"/>
<reference evidence="2 3" key="2">
    <citation type="submission" date="2016-08" db="EMBL/GenBank/DDBJ databases">
        <title>Pervasive Adenine N6-methylation of Active Genes in Fungi.</title>
        <authorList>
            <consortium name="DOE Joint Genome Institute"/>
            <person name="Mondo S.J."/>
            <person name="Dannebaum R.O."/>
            <person name="Kuo R.C."/>
            <person name="Labutti K."/>
            <person name="Haridas S."/>
            <person name="Kuo A."/>
            <person name="Salamov A."/>
            <person name="Ahrendt S.R."/>
            <person name="Lipzen A."/>
            <person name="Sullivan W."/>
            <person name="Andreopoulos W.B."/>
            <person name="Clum A."/>
            <person name="Lindquist E."/>
            <person name="Daum C."/>
            <person name="Ramamoorthy G.K."/>
            <person name="Gryganskyi A."/>
            <person name="Culley D."/>
            <person name="Magnuson J.K."/>
            <person name="James T.Y."/>
            <person name="O'Malley M.A."/>
            <person name="Stajich J.E."/>
            <person name="Spatafora J.W."/>
            <person name="Visel A."/>
            <person name="Grigoriev I.V."/>
        </authorList>
    </citation>
    <scope>NUCLEOTIDE SEQUENCE [LARGE SCALE GENOMIC DNA]</scope>
    <source>
        <strain evidence="2 3">S4</strain>
    </source>
</reference>
<evidence type="ECO:0000256" key="1">
    <source>
        <dbReference type="SAM" id="Coils"/>
    </source>
</evidence>
<gene>
    <name evidence="2" type="ORF">BCR32DRAFT_241512</name>
</gene>
<accession>A0A1Y1XJ35</accession>
<keyword evidence="1" id="KW-0175">Coiled coil</keyword>
<name>A0A1Y1XJ35_9FUNG</name>
<organism evidence="2 3">
    <name type="scientific">Anaeromyces robustus</name>
    <dbReference type="NCBI Taxonomy" id="1754192"/>
    <lineage>
        <taxon>Eukaryota</taxon>
        <taxon>Fungi</taxon>
        <taxon>Fungi incertae sedis</taxon>
        <taxon>Chytridiomycota</taxon>
        <taxon>Chytridiomycota incertae sedis</taxon>
        <taxon>Neocallimastigomycetes</taxon>
        <taxon>Neocallimastigales</taxon>
        <taxon>Neocallimastigaceae</taxon>
        <taxon>Anaeromyces</taxon>
    </lineage>
</organism>